<comment type="caution">
    <text evidence="1">The sequence shown here is derived from an EMBL/GenBank/DDBJ whole genome shotgun (WGS) entry which is preliminary data.</text>
</comment>
<gene>
    <name evidence="1" type="ORF">EVAR_60410_1</name>
</gene>
<accession>A0A4C1YNH7</accession>
<protein>
    <submittedName>
        <fullName evidence="1">Uncharacterized protein</fullName>
    </submittedName>
</protein>
<sequence>MRAFIFPFGGTTLHAGEAKPGGVIDYTCSDGRGMGRALCAERIYSDVPNATQIRSIGMVWVAFGSAERSR</sequence>
<dbReference type="AlphaFoldDB" id="A0A4C1YNH7"/>
<evidence type="ECO:0000313" key="2">
    <source>
        <dbReference type="Proteomes" id="UP000299102"/>
    </source>
</evidence>
<reference evidence="1 2" key="1">
    <citation type="journal article" date="2019" name="Commun. Biol.">
        <title>The bagworm genome reveals a unique fibroin gene that provides high tensile strength.</title>
        <authorList>
            <person name="Kono N."/>
            <person name="Nakamura H."/>
            <person name="Ohtoshi R."/>
            <person name="Tomita M."/>
            <person name="Numata K."/>
            <person name="Arakawa K."/>
        </authorList>
    </citation>
    <scope>NUCLEOTIDE SEQUENCE [LARGE SCALE GENOMIC DNA]</scope>
</reference>
<dbReference type="EMBL" id="BGZK01001342">
    <property type="protein sequence ID" value="GBP77698.1"/>
    <property type="molecule type" value="Genomic_DNA"/>
</dbReference>
<keyword evidence="2" id="KW-1185">Reference proteome</keyword>
<proteinExistence type="predicted"/>
<organism evidence="1 2">
    <name type="scientific">Eumeta variegata</name>
    <name type="common">Bagworm moth</name>
    <name type="synonym">Eumeta japonica</name>
    <dbReference type="NCBI Taxonomy" id="151549"/>
    <lineage>
        <taxon>Eukaryota</taxon>
        <taxon>Metazoa</taxon>
        <taxon>Ecdysozoa</taxon>
        <taxon>Arthropoda</taxon>
        <taxon>Hexapoda</taxon>
        <taxon>Insecta</taxon>
        <taxon>Pterygota</taxon>
        <taxon>Neoptera</taxon>
        <taxon>Endopterygota</taxon>
        <taxon>Lepidoptera</taxon>
        <taxon>Glossata</taxon>
        <taxon>Ditrysia</taxon>
        <taxon>Tineoidea</taxon>
        <taxon>Psychidae</taxon>
        <taxon>Oiketicinae</taxon>
        <taxon>Eumeta</taxon>
    </lineage>
</organism>
<dbReference type="Proteomes" id="UP000299102">
    <property type="component" value="Unassembled WGS sequence"/>
</dbReference>
<name>A0A4C1YNH7_EUMVA</name>
<evidence type="ECO:0000313" key="1">
    <source>
        <dbReference type="EMBL" id="GBP77698.1"/>
    </source>
</evidence>